<keyword evidence="5" id="KW-0256">Endoplasmic reticulum</keyword>
<evidence type="ECO:0000256" key="7">
    <source>
        <dbReference type="ARBA" id="ARBA00022955"/>
    </source>
</evidence>
<keyword evidence="11" id="KW-0443">Lipid metabolism</keyword>
<feature type="region of interest" description="Disordered" evidence="18">
    <location>
        <begin position="1"/>
        <end position="28"/>
    </location>
</feature>
<dbReference type="PROSITE" id="PS01017">
    <property type="entry name" value="STEROL_REDUCT_1"/>
    <property type="match status" value="1"/>
</dbReference>
<dbReference type="PANTHER" id="PTHR21257:SF31">
    <property type="entry name" value="DELTA(24(24(1)))-STEROL REDUCTASE ERG4"/>
    <property type="match status" value="1"/>
</dbReference>
<comment type="pathway">
    <text evidence="15">Steroid metabolism; ergosterol biosynthesis.</text>
</comment>
<evidence type="ECO:0000256" key="17">
    <source>
        <dbReference type="ARBA" id="ARBA00048918"/>
    </source>
</evidence>
<evidence type="ECO:0000256" key="19">
    <source>
        <dbReference type="SAM" id="Phobius"/>
    </source>
</evidence>
<evidence type="ECO:0000256" key="4">
    <source>
        <dbReference type="ARBA" id="ARBA00022692"/>
    </source>
</evidence>
<evidence type="ECO:0000313" key="21">
    <source>
        <dbReference type="Proteomes" id="UP000054248"/>
    </source>
</evidence>
<dbReference type="GO" id="GO:0000246">
    <property type="term" value="F:Delta24(24-1) sterol reductase activity"/>
    <property type="evidence" value="ECO:0007669"/>
    <property type="project" value="UniProtKB-EC"/>
</dbReference>
<evidence type="ECO:0000256" key="1">
    <source>
        <dbReference type="ARBA" id="ARBA00004477"/>
    </source>
</evidence>
<proteinExistence type="inferred from homology"/>
<evidence type="ECO:0000256" key="6">
    <source>
        <dbReference type="ARBA" id="ARBA00022857"/>
    </source>
</evidence>
<evidence type="ECO:0000256" key="11">
    <source>
        <dbReference type="ARBA" id="ARBA00023098"/>
    </source>
</evidence>
<dbReference type="AlphaFoldDB" id="A0A0C3KT39"/>
<evidence type="ECO:0000256" key="16">
    <source>
        <dbReference type="ARBA" id="ARBA00038892"/>
    </source>
</evidence>
<evidence type="ECO:0000256" key="2">
    <source>
        <dbReference type="ARBA" id="ARBA00005402"/>
    </source>
</evidence>
<evidence type="ECO:0000256" key="13">
    <source>
        <dbReference type="ARBA" id="ARBA00023166"/>
    </source>
</evidence>
<organism evidence="20 21">
    <name type="scientific">Tulasnella calospora MUT 4182</name>
    <dbReference type="NCBI Taxonomy" id="1051891"/>
    <lineage>
        <taxon>Eukaryota</taxon>
        <taxon>Fungi</taxon>
        <taxon>Dikarya</taxon>
        <taxon>Basidiomycota</taxon>
        <taxon>Agaricomycotina</taxon>
        <taxon>Agaricomycetes</taxon>
        <taxon>Cantharellales</taxon>
        <taxon>Tulasnellaceae</taxon>
        <taxon>Tulasnella</taxon>
    </lineage>
</organism>
<evidence type="ECO:0000256" key="15">
    <source>
        <dbReference type="ARBA" id="ARBA00029435"/>
    </source>
</evidence>
<gene>
    <name evidence="20" type="ORF">M407DRAFT_76713</name>
</gene>
<dbReference type="PROSITE" id="PS01018">
    <property type="entry name" value="STEROL_REDUCT_2"/>
    <property type="match status" value="1"/>
</dbReference>
<keyword evidence="13" id="KW-1207">Sterol metabolism</keyword>
<dbReference type="GO" id="GO:0006696">
    <property type="term" value="P:ergosterol biosynthetic process"/>
    <property type="evidence" value="ECO:0007669"/>
    <property type="project" value="TreeGrafter"/>
</dbReference>
<dbReference type="OrthoDB" id="5326588at2759"/>
<dbReference type="InterPro" id="IPR018083">
    <property type="entry name" value="Sterol_reductase_CS"/>
</dbReference>
<keyword evidence="7" id="KW-0752">Steroid biosynthesis</keyword>
<dbReference type="EMBL" id="KN823057">
    <property type="protein sequence ID" value="KIO24648.1"/>
    <property type="molecule type" value="Genomic_DNA"/>
</dbReference>
<evidence type="ECO:0000256" key="12">
    <source>
        <dbReference type="ARBA" id="ARBA00023136"/>
    </source>
</evidence>
<keyword evidence="9" id="KW-0560">Oxidoreductase</keyword>
<keyword evidence="4 19" id="KW-0812">Transmembrane</keyword>
<reference evidence="20 21" key="1">
    <citation type="submission" date="2014-04" db="EMBL/GenBank/DDBJ databases">
        <authorList>
            <consortium name="DOE Joint Genome Institute"/>
            <person name="Kuo A."/>
            <person name="Girlanda M."/>
            <person name="Perotto S."/>
            <person name="Kohler A."/>
            <person name="Nagy L.G."/>
            <person name="Floudas D."/>
            <person name="Copeland A."/>
            <person name="Barry K.W."/>
            <person name="Cichocki N."/>
            <person name="Veneault-Fourrey C."/>
            <person name="LaButti K."/>
            <person name="Lindquist E.A."/>
            <person name="Lipzen A."/>
            <person name="Lundell T."/>
            <person name="Morin E."/>
            <person name="Murat C."/>
            <person name="Sun H."/>
            <person name="Tunlid A."/>
            <person name="Henrissat B."/>
            <person name="Grigoriev I.V."/>
            <person name="Hibbett D.S."/>
            <person name="Martin F."/>
            <person name="Nordberg H.P."/>
            <person name="Cantor M.N."/>
            <person name="Hua S.X."/>
        </authorList>
    </citation>
    <scope>NUCLEOTIDE SEQUENCE [LARGE SCALE GENOMIC DNA]</scope>
    <source>
        <strain evidence="20 21">MUT 4182</strain>
    </source>
</reference>
<feature type="transmembrane region" description="Helical" evidence="19">
    <location>
        <begin position="332"/>
        <end position="353"/>
    </location>
</feature>
<dbReference type="PANTHER" id="PTHR21257">
    <property type="entry name" value="DELTA(14)-STEROL REDUCTASE"/>
    <property type="match status" value="1"/>
</dbReference>
<accession>A0A0C3KT39</accession>
<dbReference type="Pfam" id="PF01222">
    <property type="entry name" value="ERG4_ERG24"/>
    <property type="match status" value="1"/>
</dbReference>
<evidence type="ECO:0000256" key="3">
    <source>
        <dbReference type="ARBA" id="ARBA00022516"/>
    </source>
</evidence>
<keyword evidence="14" id="KW-0753">Steroid metabolism</keyword>
<evidence type="ECO:0000256" key="14">
    <source>
        <dbReference type="ARBA" id="ARBA00023221"/>
    </source>
</evidence>
<keyword evidence="12 19" id="KW-0472">Membrane</keyword>
<dbReference type="GO" id="GO:0005789">
    <property type="term" value="C:endoplasmic reticulum membrane"/>
    <property type="evidence" value="ECO:0007669"/>
    <property type="project" value="UniProtKB-SubCell"/>
</dbReference>
<comment type="similarity">
    <text evidence="2">Belongs to the ERG4/ERG24 family.</text>
</comment>
<evidence type="ECO:0000256" key="18">
    <source>
        <dbReference type="SAM" id="MobiDB-lite"/>
    </source>
</evidence>
<feature type="compositionally biased region" description="Polar residues" evidence="18">
    <location>
        <begin position="1"/>
        <end position="12"/>
    </location>
</feature>
<keyword evidence="3" id="KW-0444">Lipid biosynthesis</keyword>
<dbReference type="FunFam" id="1.20.120.1630:FF:000003">
    <property type="entry name" value="C-24(28) sterol reductase"/>
    <property type="match status" value="1"/>
</dbReference>
<feature type="transmembrane region" description="Helical" evidence="19">
    <location>
        <begin position="262"/>
        <end position="282"/>
    </location>
</feature>
<dbReference type="Gene3D" id="1.20.120.1630">
    <property type="match status" value="1"/>
</dbReference>
<name>A0A0C3KT39_9AGAM</name>
<dbReference type="EC" id="1.3.1.71" evidence="16"/>
<evidence type="ECO:0000256" key="8">
    <source>
        <dbReference type="ARBA" id="ARBA00022989"/>
    </source>
</evidence>
<feature type="transmembrane region" description="Helical" evidence="19">
    <location>
        <begin position="107"/>
        <end position="126"/>
    </location>
</feature>
<evidence type="ECO:0000313" key="20">
    <source>
        <dbReference type="EMBL" id="KIO24648.1"/>
    </source>
</evidence>
<reference evidence="21" key="2">
    <citation type="submission" date="2015-01" db="EMBL/GenBank/DDBJ databases">
        <title>Evolutionary Origins and Diversification of the Mycorrhizal Mutualists.</title>
        <authorList>
            <consortium name="DOE Joint Genome Institute"/>
            <consortium name="Mycorrhizal Genomics Consortium"/>
            <person name="Kohler A."/>
            <person name="Kuo A."/>
            <person name="Nagy L.G."/>
            <person name="Floudas D."/>
            <person name="Copeland A."/>
            <person name="Barry K.W."/>
            <person name="Cichocki N."/>
            <person name="Veneault-Fourrey C."/>
            <person name="LaButti K."/>
            <person name="Lindquist E.A."/>
            <person name="Lipzen A."/>
            <person name="Lundell T."/>
            <person name="Morin E."/>
            <person name="Murat C."/>
            <person name="Riley R."/>
            <person name="Ohm R."/>
            <person name="Sun H."/>
            <person name="Tunlid A."/>
            <person name="Henrissat B."/>
            <person name="Grigoriev I.V."/>
            <person name="Hibbett D.S."/>
            <person name="Martin F."/>
        </authorList>
    </citation>
    <scope>NUCLEOTIDE SEQUENCE [LARGE SCALE GENOMIC DNA]</scope>
    <source>
        <strain evidence="21">MUT 4182</strain>
    </source>
</reference>
<feature type="transmembrane region" description="Helical" evidence="19">
    <location>
        <begin position="421"/>
        <end position="445"/>
    </location>
</feature>
<keyword evidence="6" id="KW-0521">NADP</keyword>
<dbReference type="Proteomes" id="UP000054248">
    <property type="component" value="Unassembled WGS sequence"/>
</dbReference>
<feature type="transmembrane region" description="Helical" evidence="19">
    <location>
        <begin position="180"/>
        <end position="202"/>
    </location>
</feature>
<feature type="transmembrane region" description="Helical" evidence="19">
    <location>
        <begin position="147"/>
        <end position="168"/>
    </location>
</feature>
<evidence type="ECO:0000256" key="9">
    <source>
        <dbReference type="ARBA" id="ARBA00023002"/>
    </source>
</evidence>
<keyword evidence="10" id="KW-0756">Sterol biosynthesis</keyword>
<evidence type="ECO:0000256" key="10">
    <source>
        <dbReference type="ARBA" id="ARBA00023011"/>
    </source>
</evidence>
<comment type="subcellular location">
    <subcellularLocation>
        <location evidence="1">Endoplasmic reticulum membrane</location>
        <topology evidence="1">Multi-pass membrane protein</topology>
    </subcellularLocation>
</comment>
<comment type="catalytic activity">
    <reaction evidence="17">
        <text>ergosterol + NADP(+) = ergosta-5,7,22,24(28)-tetraen-3beta-ol + NADPH + H(+)</text>
        <dbReference type="Rhea" id="RHEA:18501"/>
        <dbReference type="ChEBI" id="CHEBI:15378"/>
        <dbReference type="ChEBI" id="CHEBI:16933"/>
        <dbReference type="ChEBI" id="CHEBI:18249"/>
        <dbReference type="ChEBI" id="CHEBI:57783"/>
        <dbReference type="ChEBI" id="CHEBI:58349"/>
        <dbReference type="EC" id="1.3.1.71"/>
    </reaction>
    <physiologicalReaction direction="right-to-left" evidence="17">
        <dbReference type="Rhea" id="RHEA:18503"/>
    </physiologicalReaction>
</comment>
<feature type="transmembrane region" description="Helical" evidence="19">
    <location>
        <begin position="302"/>
        <end position="320"/>
    </location>
</feature>
<dbReference type="STRING" id="1051891.A0A0C3KT39"/>
<keyword evidence="21" id="KW-1185">Reference proteome</keyword>
<dbReference type="InterPro" id="IPR001171">
    <property type="entry name" value="ERG24_DHCR-like"/>
</dbReference>
<feature type="transmembrane region" description="Helical" evidence="19">
    <location>
        <begin position="48"/>
        <end position="75"/>
    </location>
</feature>
<dbReference type="HOGENOM" id="CLU_015631_3_1_1"/>
<sequence>MSTTVLTSNGHTNGELRQRPTAAKSKSGVTEAGRMMDKKLDQHTSYEFGGPVGVTIMIAIFPPLMYYFWICLWFYDGALVHPNGLGDLVPFLGRMWNHIVKDAYPDAWSTTFYVGLMAFQLFLAFVMPGYQQEGLPVPSLGYKTLMYNCNALACWYATLVTSFVLHWFGIFRLSTIVDHFGGIMTVSILWGFGLSFVTYWVAVLNGTAMRMSGNFIYDFWMGAPLNPRIGNVDLKMFQEVRVPWVLLFYICLSGACKQYDDYGYVSANVGFMVLATGLYINACAKGEECIPQTWDMFHEKDGFMLIFWNFAGVPFTYCYPTLYMVRRHPDTYAFPLWGKILLYTTLMVSHYIFDTSMAQKSHFKMQLQGIHHERWSFPQWPGRHVHNPTYVQTAHGNRLLTSGWWAYARKPNYAADWVQSFTWGVCAGFGSLIPFFYPVFFLVVLVHRCGRDFERCAAKYGKDWEEYCRRVPYKFIYGVY</sequence>
<evidence type="ECO:0000256" key="5">
    <source>
        <dbReference type="ARBA" id="ARBA00022824"/>
    </source>
</evidence>
<protein>
    <recommendedName>
        <fullName evidence="16">Delta(24(24(1)))-sterol reductase</fullName>
        <ecNumber evidence="16">1.3.1.71</ecNumber>
    </recommendedName>
</protein>
<keyword evidence="8 19" id="KW-1133">Transmembrane helix</keyword>